<evidence type="ECO:0000256" key="5">
    <source>
        <dbReference type="SAM" id="Phobius"/>
    </source>
</evidence>
<dbReference type="InterPro" id="IPR051533">
    <property type="entry name" value="WaaL-like"/>
</dbReference>
<dbReference type="EMBL" id="MFZI01000074">
    <property type="protein sequence ID" value="OGK18176.1"/>
    <property type="molecule type" value="Genomic_DNA"/>
</dbReference>
<gene>
    <name evidence="7" type="ORF">A2866_04775</name>
</gene>
<dbReference type="PANTHER" id="PTHR37422">
    <property type="entry name" value="TEICHURONIC ACID BIOSYNTHESIS PROTEIN TUAE"/>
    <property type="match status" value="1"/>
</dbReference>
<feature type="transmembrane region" description="Helical" evidence="5">
    <location>
        <begin position="209"/>
        <end position="237"/>
    </location>
</feature>
<feature type="transmembrane region" description="Helical" evidence="5">
    <location>
        <begin position="375"/>
        <end position="391"/>
    </location>
</feature>
<evidence type="ECO:0000256" key="2">
    <source>
        <dbReference type="ARBA" id="ARBA00022692"/>
    </source>
</evidence>
<dbReference type="AlphaFoldDB" id="A0A1F7GHB4"/>
<dbReference type="GO" id="GO:0016020">
    <property type="term" value="C:membrane"/>
    <property type="evidence" value="ECO:0007669"/>
    <property type="project" value="UniProtKB-SubCell"/>
</dbReference>
<keyword evidence="3 5" id="KW-1133">Transmembrane helix</keyword>
<keyword evidence="2 5" id="KW-0812">Transmembrane</keyword>
<evidence type="ECO:0000313" key="7">
    <source>
        <dbReference type="EMBL" id="OGK18176.1"/>
    </source>
</evidence>
<feature type="transmembrane region" description="Helical" evidence="5">
    <location>
        <begin position="116"/>
        <end position="136"/>
    </location>
</feature>
<name>A0A1F7GHB4_9BACT</name>
<feature type="transmembrane region" description="Helical" evidence="5">
    <location>
        <begin position="352"/>
        <end position="369"/>
    </location>
</feature>
<proteinExistence type="predicted"/>
<dbReference type="Proteomes" id="UP000177026">
    <property type="component" value="Unassembled WGS sequence"/>
</dbReference>
<evidence type="ECO:0000256" key="1">
    <source>
        <dbReference type="ARBA" id="ARBA00004141"/>
    </source>
</evidence>
<evidence type="ECO:0000256" key="3">
    <source>
        <dbReference type="ARBA" id="ARBA00022989"/>
    </source>
</evidence>
<dbReference type="PANTHER" id="PTHR37422:SF13">
    <property type="entry name" value="LIPOPOLYSACCHARIDE BIOSYNTHESIS PROTEIN PA4999-RELATED"/>
    <property type="match status" value="1"/>
</dbReference>
<feature type="domain" description="O-antigen ligase-related" evidence="6">
    <location>
        <begin position="209"/>
        <end position="336"/>
    </location>
</feature>
<sequence>MKQLNKVLILLFLLLLPTQLGKHFFFDFSYVSGVRIDYLSPTIHLTDILALLLILLNFKTVLSFIKKKEVVLILGVLLLGIGFAKLPPVSFYRYIKILEFVSLFAIFKYKPLRLQTGALAFFFGALFEFILVILQFTQKHSLQGLFYLFGERSLSLSLPGIAKASLDGEEILRPYGTFSHPNSLAGFYLVIYLFILTQKNIKPLFRYSLLLLTTLLVFISFSKIAIVTLVVCSSLFIFRQKINCLLCKFARVFVLVIVSLVFLLIQTDPLTVEKRLTLVKNSLEIIWANPLFGVGLGSYVVAQQTIPIRFLDLMQPVHNIPLLLISEIGILPFLLIVYLLKESIIRFIKTYPYLTFALLMTGFFDHYWLTLQQNFLLLAFLFAYSPIRNKISQSR</sequence>
<dbReference type="InterPro" id="IPR007016">
    <property type="entry name" value="O-antigen_ligase-rel_domated"/>
</dbReference>
<comment type="subcellular location">
    <subcellularLocation>
        <location evidence="1">Membrane</location>
        <topology evidence="1">Multi-pass membrane protein</topology>
    </subcellularLocation>
</comment>
<feature type="transmembrane region" description="Helical" evidence="5">
    <location>
        <begin position="249"/>
        <end position="265"/>
    </location>
</feature>
<feature type="transmembrane region" description="Helical" evidence="5">
    <location>
        <begin position="37"/>
        <end position="58"/>
    </location>
</feature>
<dbReference type="Pfam" id="PF04932">
    <property type="entry name" value="Wzy_C"/>
    <property type="match status" value="1"/>
</dbReference>
<accession>A0A1F7GHB4</accession>
<comment type="caution">
    <text evidence="7">The sequence shown here is derived from an EMBL/GenBank/DDBJ whole genome shotgun (WGS) entry which is preliminary data.</text>
</comment>
<evidence type="ECO:0000256" key="4">
    <source>
        <dbReference type="ARBA" id="ARBA00023136"/>
    </source>
</evidence>
<feature type="transmembrane region" description="Helical" evidence="5">
    <location>
        <begin position="70"/>
        <end position="86"/>
    </location>
</feature>
<feature type="transmembrane region" description="Helical" evidence="5">
    <location>
        <begin position="322"/>
        <end position="340"/>
    </location>
</feature>
<keyword evidence="4 5" id="KW-0472">Membrane</keyword>
<evidence type="ECO:0000259" key="6">
    <source>
        <dbReference type="Pfam" id="PF04932"/>
    </source>
</evidence>
<reference evidence="7 8" key="1">
    <citation type="journal article" date="2016" name="Nat. Commun.">
        <title>Thousands of microbial genomes shed light on interconnected biogeochemical processes in an aquifer system.</title>
        <authorList>
            <person name="Anantharaman K."/>
            <person name="Brown C.T."/>
            <person name="Hug L.A."/>
            <person name="Sharon I."/>
            <person name="Castelle C.J."/>
            <person name="Probst A.J."/>
            <person name="Thomas B.C."/>
            <person name="Singh A."/>
            <person name="Wilkins M.J."/>
            <person name="Karaoz U."/>
            <person name="Brodie E.L."/>
            <person name="Williams K.H."/>
            <person name="Hubbard S.S."/>
            <person name="Banfield J.F."/>
        </authorList>
    </citation>
    <scope>NUCLEOTIDE SEQUENCE [LARGE SCALE GENOMIC DNA]</scope>
</reference>
<protein>
    <recommendedName>
        <fullName evidence="6">O-antigen ligase-related domain-containing protein</fullName>
    </recommendedName>
</protein>
<organism evidence="7 8">
    <name type="scientific">Candidatus Roizmanbacteria bacterium RIFCSPHIGHO2_01_FULL_39_8</name>
    <dbReference type="NCBI Taxonomy" id="1802033"/>
    <lineage>
        <taxon>Bacteria</taxon>
        <taxon>Candidatus Roizmaniibacteriota</taxon>
    </lineage>
</organism>
<feature type="transmembrane region" description="Helical" evidence="5">
    <location>
        <begin position="178"/>
        <end position="197"/>
    </location>
</feature>
<evidence type="ECO:0000313" key="8">
    <source>
        <dbReference type="Proteomes" id="UP000177026"/>
    </source>
</evidence>